<dbReference type="RefSeq" id="WP_213166905.1">
    <property type="nucleotide sequence ID" value="NZ_CP058559.1"/>
</dbReference>
<gene>
    <name evidence="7 11" type="primary">mutS</name>
    <name evidence="11" type="ORF">HYG86_17905</name>
</gene>
<dbReference type="FunFam" id="1.10.1420.10:FF:000007">
    <property type="entry name" value="DNA mismatch repair protein MutS"/>
    <property type="match status" value="1"/>
</dbReference>
<dbReference type="FunFam" id="3.40.1170.10:FF:000001">
    <property type="entry name" value="DNA mismatch repair protein MutS"/>
    <property type="match status" value="1"/>
</dbReference>
<dbReference type="GO" id="GO:0003684">
    <property type="term" value="F:damaged DNA binding"/>
    <property type="evidence" value="ECO:0007669"/>
    <property type="project" value="UniProtKB-UniRule"/>
</dbReference>
<accession>A0A7G9WCV0</accession>
<sequence>MSKVTPMIQQYIDIKKEYKDCLLFFRVGDFYEMFFEDAVIGAKALEIALTSRDGEKAIPLAGIPYHALDTYLVRLIKKGFKVAICEQVEDPKEAKGIVKREVVKVITPGTVTDDNLLSSKDNNYICAISTFSTKFGFSLLDNSTGEFSFTEGKYDLNQIISLLVKYNPSEIIVFDDNGFMDKLETLSPNTSIHSIDYEAIEKFNNLFQCYVSYTAGIKAVQLLLSYVISTQKSHLSHLNQLDFFSLEQFMSLDYSTIRNLEITTTIKENKKQGSLLWVLDKTQSPMGGRKLKQWLLNPLLKVEDIDNRLNTVEMLHNDLYYTKKLSNLIGSVYDLERIATKISYNSVNPKDLVALKTSLSVLPDIKQMLLKSNFQPLVNIANKLLELDDLVEIIEQGIVENPPTQVKDGNIIKKGFDEQLDKLKYTAENGREWLAKYEHEQRELTGVKSLKVGFNKVFGYYIEVTRSNSHLVPENYQRKQTLANAERYITEELKEYEDIILGASEQIMELEYKLFCEVRNSALVKIPEIQTNSEVIAELDCLSTFALVASDNGYCKPVVDTNDTIEINAGRHPVIEQMIATENFISNDTIMNCSDNNILVITGPNMAGKSTYMRQVALITLMAQVGSFVPAANAKIGVVDRIFTRVGASDDLSSGQSTFMVEMNELANILNNATPKSLIILDEVGRGTSTFDGMSIAQGAIEYIYNPEKLGAKTLFATHYHQLTSLEALYPGIKNYSIAVKEEKDQITFLHSIIPGGSDKSYGIQVAKLAGVPNTVIRRAKEILTSLEEGYTGHSEVALAKEPEDLFTPVLENYSDIIEEIKDADVNNMTPMEALMFVNSLKKKVSK</sequence>
<keyword evidence="12" id="KW-1185">Reference proteome</keyword>
<dbReference type="InterPro" id="IPR005748">
    <property type="entry name" value="DNA_mismatch_repair_MutS"/>
</dbReference>
<name>A0A7G9WCV0_ALKCA</name>
<dbReference type="Gene3D" id="3.40.50.300">
    <property type="entry name" value="P-loop containing nucleotide triphosphate hydrolases"/>
    <property type="match status" value="1"/>
</dbReference>
<comment type="function">
    <text evidence="7">This protein is involved in the repair of mismatches in DNA. It is possible that it carries out the mismatch recognition step. This protein has a weak ATPase activity.</text>
</comment>
<dbReference type="Pfam" id="PF05192">
    <property type="entry name" value="MutS_III"/>
    <property type="match status" value="1"/>
</dbReference>
<evidence type="ECO:0000256" key="7">
    <source>
        <dbReference type="HAMAP-Rule" id="MF_00096"/>
    </source>
</evidence>
<evidence type="ECO:0000256" key="3">
    <source>
        <dbReference type="ARBA" id="ARBA00022763"/>
    </source>
</evidence>
<dbReference type="GO" id="GO:0005829">
    <property type="term" value="C:cytosol"/>
    <property type="evidence" value="ECO:0007669"/>
    <property type="project" value="TreeGrafter"/>
</dbReference>
<dbReference type="InterPro" id="IPR007695">
    <property type="entry name" value="DNA_mismatch_repair_MutS-lik_N"/>
</dbReference>
<keyword evidence="5 7" id="KW-0238">DNA-binding</keyword>
<dbReference type="SUPFAM" id="SSF48334">
    <property type="entry name" value="DNA repair protein MutS, domain III"/>
    <property type="match status" value="1"/>
</dbReference>
<evidence type="ECO:0000256" key="5">
    <source>
        <dbReference type="ARBA" id="ARBA00023125"/>
    </source>
</evidence>
<dbReference type="InterPro" id="IPR017261">
    <property type="entry name" value="DNA_mismatch_repair_MutS/MSH"/>
</dbReference>
<keyword evidence="6 7" id="KW-0234">DNA repair</keyword>
<evidence type="ECO:0000256" key="9">
    <source>
        <dbReference type="RuleBase" id="RU003756"/>
    </source>
</evidence>
<evidence type="ECO:0000256" key="4">
    <source>
        <dbReference type="ARBA" id="ARBA00022840"/>
    </source>
</evidence>
<evidence type="ECO:0000256" key="2">
    <source>
        <dbReference type="ARBA" id="ARBA00022741"/>
    </source>
</evidence>
<evidence type="ECO:0000256" key="1">
    <source>
        <dbReference type="ARBA" id="ARBA00006271"/>
    </source>
</evidence>
<dbReference type="PROSITE" id="PS00486">
    <property type="entry name" value="DNA_MISMATCH_REPAIR_2"/>
    <property type="match status" value="1"/>
</dbReference>
<dbReference type="SUPFAM" id="SSF52540">
    <property type="entry name" value="P-loop containing nucleoside triphosphate hydrolases"/>
    <property type="match status" value="1"/>
</dbReference>
<evidence type="ECO:0000259" key="10">
    <source>
        <dbReference type="PROSITE" id="PS00486"/>
    </source>
</evidence>
<dbReference type="GO" id="GO:0005524">
    <property type="term" value="F:ATP binding"/>
    <property type="evidence" value="ECO:0007669"/>
    <property type="project" value="UniProtKB-UniRule"/>
</dbReference>
<protein>
    <recommendedName>
        <fullName evidence="7 8">DNA mismatch repair protein MutS</fullName>
    </recommendedName>
</protein>
<dbReference type="HAMAP" id="MF_00096">
    <property type="entry name" value="MutS"/>
    <property type="match status" value="1"/>
</dbReference>
<dbReference type="PIRSF" id="PIRSF037677">
    <property type="entry name" value="DNA_mis_repair_Msh6"/>
    <property type="match status" value="1"/>
</dbReference>
<feature type="binding site" evidence="7">
    <location>
        <begin position="603"/>
        <end position="610"/>
    </location>
    <ligand>
        <name>ATP</name>
        <dbReference type="ChEBI" id="CHEBI:30616"/>
    </ligand>
</feature>
<dbReference type="GO" id="GO:0006298">
    <property type="term" value="P:mismatch repair"/>
    <property type="evidence" value="ECO:0007669"/>
    <property type="project" value="UniProtKB-UniRule"/>
</dbReference>
<dbReference type="KEGG" id="acae:HYG86_17905"/>
<dbReference type="GO" id="GO:0030983">
    <property type="term" value="F:mismatched DNA binding"/>
    <property type="evidence" value="ECO:0007669"/>
    <property type="project" value="InterPro"/>
</dbReference>
<dbReference type="Gene3D" id="3.30.420.110">
    <property type="entry name" value="MutS, connector domain"/>
    <property type="match status" value="1"/>
</dbReference>
<dbReference type="FunFam" id="3.40.50.300:FF:001579">
    <property type="entry name" value="DNA mismatch repair protein MutS"/>
    <property type="match status" value="1"/>
</dbReference>
<dbReference type="InterPro" id="IPR036678">
    <property type="entry name" value="MutS_con_dom_sf"/>
</dbReference>
<dbReference type="Gene3D" id="3.40.1170.10">
    <property type="entry name" value="DNA repair protein MutS, domain I"/>
    <property type="match status" value="1"/>
</dbReference>
<dbReference type="EMBL" id="CP058559">
    <property type="protein sequence ID" value="QNO16512.1"/>
    <property type="molecule type" value="Genomic_DNA"/>
</dbReference>
<reference evidence="11 12" key="1">
    <citation type="submission" date="2020-07" db="EMBL/GenBank/DDBJ databases">
        <title>Alkalicella. sp. LB2 genome.</title>
        <authorList>
            <person name="Postec A."/>
            <person name="Quemeneur M."/>
        </authorList>
    </citation>
    <scope>NUCLEOTIDE SEQUENCE [LARGE SCALE GENOMIC DNA]</scope>
    <source>
        <strain evidence="11 12">LB2</strain>
    </source>
</reference>
<proteinExistence type="inferred from homology"/>
<feature type="domain" description="DNA mismatch repair proteins mutS family" evidence="10">
    <location>
        <begin position="677"/>
        <end position="693"/>
    </location>
</feature>
<dbReference type="InterPro" id="IPR027417">
    <property type="entry name" value="P-loop_NTPase"/>
</dbReference>
<dbReference type="InterPro" id="IPR036187">
    <property type="entry name" value="DNA_mismatch_repair_MutS_sf"/>
</dbReference>
<dbReference type="InterPro" id="IPR007861">
    <property type="entry name" value="DNA_mismatch_repair_MutS_clamp"/>
</dbReference>
<keyword evidence="4 7" id="KW-0067">ATP-binding</keyword>
<dbReference type="Proteomes" id="UP000516160">
    <property type="component" value="Chromosome"/>
</dbReference>
<dbReference type="Gene3D" id="1.10.1420.10">
    <property type="match status" value="2"/>
</dbReference>
<dbReference type="NCBIfam" id="TIGR01070">
    <property type="entry name" value="mutS1"/>
    <property type="match status" value="1"/>
</dbReference>
<dbReference type="Pfam" id="PF01624">
    <property type="entry name" value="MutS_I"/>
    <property type="match status" value="1"/>
</dbReference>
<evidence type="ECO:0000313" key="11">
    <source>
        <dbReference type="EMBL" id="QNO16512.1"/>
    </source>
</evidence>
<dbReference type="InterPro" id="IPR007696">
    <property type="entry name" value="DNA_mismatch_repair_MutS_core"/>
</dbReference>
<dbReference type="Pfam" id="PF05190">
    <property type="entry name" value="MutS_IV"/>
    <property type="match status" value="1"/>
</dbReference>
<keyword evidence="3 7" id="KW-0227">DNA damage</keyword>
<dbReference type="NCBIfam" id="NF003810">
    <property type="entry name" value="PRK05399.1"/>
    <property type="match status" value="1"/>
</dbReference>
<dbReference type="Pfam" id="PF00488">
    <property type="entry name" value="MutS_V"/>
    <property type="match status" value="1"/>
</dbReference>
<dbReference type="SMART" id="SM00533">
    <property type="entry name" value="MUTSd"/>
    <property type="match status" value="1"/>
</dbReference>
<evidence type="ECO:0000256" key="6">
    <source>
        <dbReference type="ARBA" id="ARBA00023204"/>
    </source>
</evidence>
<dbReference type="Pfam" id="PF05188">
    <property type="entry name" value="MutS_II"/>
    <property type="match status" value="1"/>
</dbReference>
<organism evidence="11 12">
    <name type="scientific">Alkalicella caledoniensis</name>
    <dbReference type="NCBI Taxonomy" id="2731377"/>
    <lineage>
        <taxon>Bacteria</taxon>
        <taxon>Bacillati</taxon>
        <taxon>Bacillota</taxon>
        <taxon>Clostridia</taxon>
        <taxon>Eubacteriales</taxon>
        <taxon>Proteinivoracaceae</taxon>
        <taxon>Alkalicella</taxon>
    </lineage>
</organism>
<dbReference type="GO" id="GO:0140664">
    <property type="term" value="F:ATP-dependent DNA damage sensor activity"/>
    <property type="evidence" value="ECO:0007669"/>
    <property type="project" value="InterPro"/>
</dbReference>
<comment type="similarity">
    <text evidence="1 7 9">Belongs to the DNA mismatch repair MutS family.</text>
</comment>
<dbReference type="PANTHER" id="PTHR11361">
    <property type="entry name" value="DNA MISMATCH REPAIR PROTEIN MUTS FAMILY MEMBER"/>
    <property type="match status" value="1"/>
</dbReference>
<dbReference type="InterPro" id="IPR016151">
    <property type="entry name" value="DNA_mismatch_repair_MutS_N"/>
</dbReference>
<dbReference type="InterPro" id="IPR000432">
    <property type="entry name" value="DNA_mismatch_repair_MutS_C"/>
</dbReference>
<dbReference type="CDD" id="cd03284">
    <property type="entry name" value="ABC_MutS1"/>
    <property type="match status" value="1"/>
</dbReference>
<evidence type="ECO:0000313" key="12">
    <source>
        <dbReference type="Proteomes" id="UP000516160"/>
    </source>
</evidence>
<dbReference type="SUPFAM" id="SSF53150">
    <property type="entry name" value="DNA repair protein MutS, domain II"/>
    <property type="match status" value="1"/>
</dbReference>
<dbReference type="AlphaFoldDB" id="A0A7G9WCV0"/>
<evidence type="ECO:0000256" key="8">
    <source>
        <dbReference type="NCBIfam" id="TIGR01070"/>
    </source>
</evidence>
<dbReference type="SMART" id="SM00534">
    <property type="entry name" value="MUTSac"/>
    <property type="match status" value="1"/>
</dbReference>
<dbReference type="InterPro" id="IPR007860">
    <property type="entry name" value="DNA_mmatch_repair_MutS_con_dom"/>
</dbReference>
<dbReference type="PANTHER" id="PTHR11361:SF34">
    <property type="entry name" value="DNA MISMATCH REPAIR PROTEIN MSH1, MITOCHONDRIAL"/>
    <property type="match status" value="1"/>
</dbReference>
<dbReference type="SUPFAM" id="SSF55271">
    <property type="entry name" value="DNA repair protein MutS, domain I"/>
    <property type="match status" value="1"/>
</dbReference>
<keyword evidence="2 7" id="KW-0547">Nucleotide-binding</keyword>
<dbReference type="InterPro" id="IPR045076">
    <property type="entry name" value="MutS"/>
</dbReference>